<dbReference type="Proteomes" id="UP000288805">
    <property type="component" value="Unassembled WGS sequence"/>
</dbReference>
<evidence type="ECO:0000259" key="1">
    <source>
        <dbReference type="PROSITE" id="PS50994"/>
    </source>
</evidence>
<dbReference type="EMBL" id="QGNW01000190">
    <property type="protein sequence ID" value="RVW86797.1"/>
    <property type="molecule type" value="Genomic_DNA"/>
</dbReference>
<evidence type="ECO:0000313" key="2">
    <source>
        <dbReference type="EMBL" id="RVW86797.1"/>
    </source>
</evidence>
<dbReference type="InterPro" id="IPR001584">
    <property type="entry name" value="Integrase_cat-core"/>
</dbReference>
<dbReference type="InterPro" id="IPR012337">
    <property type="entry name" value="RNaseH-like_sf"/>
</dbReference>
<sequence length="238" mass="27482">MPGTPKQNGVVEQRNRTLIDMVRSMMSNSTLPEFLWGDALKTVVHILNRVPSKAVPKTPYELWVSYNENENVPTTEVSLRRSQREKRHVISNDYEVYLNECDYDVSLESDATSYDQAINSENSTLWLYAMEEELKSMKDNEVWDLVELPKRIKTIGCKWIFKTKHNSKGNVKRYKASVAPVVKWDIFCELQCPKNDLEKKQMDKIPYASAIGSIMYTQVCTRLDIAYVVGMLVDTKVI</sequence>
<name>A0A438HQR6_VITVI</name>
<dbReference type="PANTHER" id="PTHR42648">
    <property type="entry name" value="TRANSPOSASE, PUTATIVE-RELATED"/>
    <property type="match status" value="1"/>
</dbReference>
<dbReference type="SUPFAM" id="SSF53098">
    <property type="entry name" value="Ribonuclease H-like"/>
    <property type="match status" value="1"/>
</dbReference>
<organism evidence="2 3">
    <name type="scientific">Vitis vinifera</name>
    <name type="common">Grape</name>
    <dbReference type="NCBI Taxonomy" id="29760"/>
    <lineage>
        <taxon>Eukaryota</taxon>
        <taxon>Viridiplantae</taxon>
        <taxon>Streptophyta</taxon>
        <taxon>Embryophyta</taxon>
        <taxon>Tracheophyta</taxon>
        <taxon>Spermatophyta</taxon>
        <taxon>Magnoliopsida</taxon>
        <taxon>eudicotyledons</taxon>
        <taxon>Gunneridae</taxon>
        <taxon>Pentapetalae</taxon>
        <taxon>rosids</taxon>
        <taxon>Vitales</taxon>
        <taxon>Vitaceae</taxon>
        <taxon>Viteae</taxon>
        <taxon>Vitis</taxon>
    </lineage>
</organism>
<dbReference type="InterPro" id="IPR036397">
    <property type="entry name" value="RNaseH_sf"/>
</dbReference>
<dbReference type="AlphaFoldDB" id="A0A438HQR6"/>
<dbReference type="GO" id="GO:0003676">
    <property type="term" value="F:nucleic acid binding"/>
    <property type="evidence" value="ECO:0007669"/>
    <property type="project" value="InterPro"/>
</dbReference>
<dbReference type="PROSITE" id="PS50994">
    <property type="entry name" value="INTEGRASE"/>
    <property type="match status" value="1"/>
</dbReference>
<accession>A0A438HQR6</accession>
<dbReference type="Gene3D" id="3.30.420.10">
    <property type="entry name" value="Ribonuclease H-like superfamily/Ribonuclease H"/>
    <property type="match status" value="1"/>
</dbReference>
<reference evidence="2 3" key="1">
    <citation type="journal article" date="2018" name="PLoS Genet.">
        <title>Population sequencing reveals clonal diversity and ancestral inbreeding in the grapevine cultivar Chardonnay.</title>
        <authorList>
            <person name="Roach M.J."/>
            <person name="Johnson D.L."/>
            <person name="Bohlmann J."/>
            <person name="van Vuuren H.J."/>
            <person name="Jones S.J."/>
            <person name="Pretorius I.S."/>
            <person name="Schmidt S.A."/>
            <person name="Borneman A.R."/>
        </authorList>
    </citation>
    <scope>NUCLEOTIDE SEQUENCE [LARGE SCALE GENOMIC DNA]</scope>
    <source>
        <strain evidence="3">cv. Chardonnay</strain>
        <tissue evidence="2">Leaf</tissue>
    </source>
</reference>
<protein>
    <submittedName>
        <fullName evidence="2">Retrovirus-related Pol polyprotein from transposon TNT 1-94</fullName>
    </submittedName>
</protein>
<dbReference type="InterPro" id="IPR039537">
    <property type="entry name" value="Retrotran_Ty1/copia-like"/>
</dbReference>
<feature type="domain" description="Integrase catalytic" evidence="1">
    <location>
        <begin position="1"/>
        <end position="67"/>
    </location>
</feature>
<evidence type="ECO:0000313" key="3">
    <source>
        <dbReference type="Proteomes" id="UP000288805"/>
    </source>
</evidence>
<gene>
    <name evidence="2" type="primary">POLX_842</name>
    <name evidence="2" type="ORF">CK203_042776</name>
</gene>
<dbReference type="GO" id="GO:0015074">
    <property type="term" value="P:DNA integration"/>
    <property type="evidence" value="ECO:0007669"/>
    <property type="project" value="InterPro"/>
</dbReference>
<comment type="caution">
    <text evidence="2">The sequence shown here is derived from an EMBL/GenBank/DDBJ whole genome shotgun (WGS) entry which is preliminary data.</text>
</comment>
<dbReference type="PANTHER" id="PTHR42648:SF28">
    <property type="entry name" value="TRANSPOSON-ENCODED PROTEIN WITH RIBONUCLEASE H-LIKE AND RETROVIRUS ZINC FINGER-LIKE DOMAINS"/>
    <property type="match status" value="1"/>
</dbReference>
<proteinExistence type="predicted"/>